<keyword evidence="2" id="KW-0472">Membrane</keyword>
<dbReference type="OrthoDB" id="10488039at2759"/>
<dbReference type="EnsemblMetazoa" id="G29857.9">
    <property type="protein sequence ID" value="G29857.9:cds"/>
    <property type="gene ID" value="G29857"/>
</dbReference>
<keyword evidence="2" id="KW-0812">Transmembrane</keyword>
<feature type="region of interest" description="Disordered" evidence="1">
    <location>
        <begin position="171"/>
        <end position="211"/>
    </location>
</feature>
<name>A0A8W8LUW2_MAGGI</name>
<dbReference type="Proteomes" id="UP000005408">
    <property type="component" value="Unassembled WGS sequence"/>
</dbReference>
<dbReference type="EnsemblMetazoa" id="G29857.12">
    <property type="protein sequence ID" value="G29857.12:cds"/>
    <property type="gene ID" value="G29857"/>
</dbReference>
<feature type="transmembrane region" description="Helical" evidence="2">
    <location>
        <begin position="79"/>
        <end position="104"/>
    </location>
</feature>
<proteinExistence type="predicted"/>
<evidence type="ECO:0000256" key="2">
    <source>
        <dbReference type="SAM" id="Phobius"/>
    </source>
</evidence>
<protein>
    <submittedName>
        <fullName evidence="3">Uncharacterized protein</fullName>
    </submittedName>
</protein>
<organism evidence="3 4">
    <name type="scientific">Magallana gigas</name>
    <name type="common">Pacific oyster</name>
    <name type="synonym">Crassostrea gigas</name>
    <dbReference type="NCBI Taxonomy" id="29159"/>
    <lineage>
        <taxon>Eukaryota</taxon>
        <taxon>Metazoa</taxon>
        <taxon>Spiralia</taxon>
        <taxon>Lophotrochozoa</taxon>
        <taxon>Mollusca</taxon>
        <taxon>Bivalvia</taxon>
        <taxon>Autobranchia</taxon>
        <taxon>Pteriomorphia</taxon>
        <taxon>Ostreida</taxon>
        <taxon>Ostreoidea</taxon>
        <taxon>Ostreidae</taxon>
        <taxon>Magallana</taxon>
    </lineage>
</organism>
<evidence type="ECO:0000313" key="3">
    <source>
        <dbReference type="EnsemblMetazoa" id="G29857.9:cds"/>
    </source>
</evidence>
<accession>A0A8W8LUW2</accession>
<dbReference type="AlphaFoldDB" id="A0A8W8LUW2"/>
<evidence type="ECO:0000313" key="4">
    <source>
        <dbReference type="Proteomes" id="UP000005408"/>
    </source>
</evidence>
<keyword evidence="2" id="KW-1133">Transmembrane helix</keyword>
<reference evidence="3" key="1">
    <citation type="submission" date="2022-08" db="UniProtKB">
        <authorList>
            <consortium name="EnsemblMetazoa"/>
        </authorList>
    </citation>
    <scope>IDENTIFICATION</scope>
    <source>
        <strain evidence="3">05x7-T-G4-1.051#20</strain>
    </source>
</reference>
<keyword evidence="4" id="KW-1185">Reference proteome</keyword>
<dbReference type="EnsemblMetazoa" id="G29857.1">
    <property type="protein sequence ID" value="G29857.1:cds"/>
    <property type="gene ID" value="G29857"/>
</dbReference>
<sequence>MDIRDYSFQRLGSPEIEKSGVDYKASGLSQPLNVPNLQNREVVLSSEMSGNGTSNDISVNYTSTVRLDPTKHGESPQSVGFLSVAIPLVISGVVLGFILLLVCYRCRKKREAYYGETYEFSLVDQSIQANQSSIIGHGVVMANGTEYQEINDVLDAQDQDNSPVNGVLALHDEQGQEESGRYETDIQNRSHKPQLEGHEETKADSESRSQREMTLSANVYTNDYFSVEKLDSTPYFVLELGNEPKYVNER</sequence>
<evidence type="ECO:0000256" key="1">
    <source>
        <dbReference type="SAM" id="MobiDB-lite"/>
    </source>
</evidence>